<dbReference type="GO" id="GO:0008237">
    <property type="term" value="F:metallopeptidase activity"/>
    <property type="evidence" value="ECO:0007669"/>
    <property type="project" value="InterPro"/>
</dbReference>
<evidence type="ECO:0000313" key="3">
    <source>
        <dbReference type="Proteomes" id="UP000235728"/>
    </source>
</evidence>
<reference evidence="2 3" key="1">
    <citation type="journal article" date="2016" name="Appl. Microbiol. Biotechnol.">
        <title>Characterization of T-DNA insertion mutants with decreased virulence in the entomopathogenic fungus Beauveria bassiana JEF-007.</title>
        <authorList>
            <person name="Kim S."/>
            <person name="Lee S.J."/>
            <person name="Nai Y.S."/>
            <person name="Yu J.S."/>
            <person name="Lee M.R."/>
            <person name="Yang Y.T."/>
            <person name="Kim J.S."/>
        </authorList>
    </citation>
    <scope>NUCLEOTIDE SEQUENCE [LARGE SCALE GENOMIC DNA]</scope>
    <source>
        <strain evidence="2 3">JEF-007</strain>
    </source>
</reference>
<dbReference type="Gene3D" id="3.40.390.10">
    <property type="entry name" value="Collagenase (Catalytic Domain)"/>
    <property type="match status" value="1"/>
</dbReference>
<accession>A0A2N6NML5</accession>
<proteinExistence type="predicted"/>
<name>A0A2N6NML5_BEABA</name>
<sequence length="306" mass="33092">MYSSVITSFAAAALLTVASARLDKPVIKPPFPNGGLGSLGPDLMSSLPIAAHTTSNWDPTYLPRDCKRLAQSAGFSPLDVDAFNIVFDDCKQQPWVFCRHKDAPLSKSNMTELFGRLPVRMRQYIRHIIALPGQRSAGSAGDNIQINGDCEITVFIHETGHSLDSHAFDPKHGVPFSSSPVWKDAYDKDTAVTDDYAQTSQQENFAQETVVAVYDKNVNKGGGGGGGIGKIQPNAQAIRNAYTTLEKYIGDIIIPGGECTHRLENSPAVPKVDSARTRLVAKSEPVGEGLTRIEPIPMGPITLARY</sequence>
<comment type="caution">
    <text evidence="2">The sequence shown here is derived from an EMBL/GenBank/DDBJ whole genome shotgun (WGS) entry which is preliminary data.</text>
</comment>
<dbReference type="Proteomes" id="UP000235728">
    <property type="component" value="Unassembled WGS sequence"/>
</dbReference>
<protein>
    <submittedName>
        <fullName evidence="2">Conidiation-specific protein 13</fullName>
    </submittedName>
</protein>
<keyword evidence="1" id="KW-0732">Signal</keyword>
<gene>
    <name evidence="2" type="primary">con-13</name>
    <name evidence="2" type="ORF">BM221_005073</name>
</gene>
<feature type="chain" id="PRO_5014853416" evidence="1">
    <location>
        <begin position="21"/>
        <end position="306"/>
    </location>
</feature>
<feature type="signal peptide" evidence="1">
    <location>
        <begin position="1"/>
        <end position="20"/>
    </location>
</feature>
<dbReference type="OMA" id="MSIINMI"/>
<dbReference type="SUPFAM" id="SSF55486">
    <property type="entry name" value="Metalloproteases ('zincins'), catalytic domain"/>
    <property type="match status" value="1"/>
</dbReference>
<dbReference type="EMBL" id="MRVG01000005">
    <property type="protein sequence ID" value="PMB68494.1"/>
    <property type="molecule type" value="Genomic_DNA"/>
</dbReference>
<organism evidence="2 3">
    <name type="scientific">Beauveria bassiana</name>
    <name type="common">White muscardine disease fungus</name>
    <name type="synonym">Tritirachium shiotae</name>
    <dbReference type="NCBI Taxonomy" id="176275"/>
    <lineage>
        <taxon>Eukaryota</taxon>
        <taxon>Fungi</taxon>
        <taxon>Dikarya</taxon>
        <taxon>Ascomycota</taxon>
        <taxon>Pezizomycotina</taxon>
        <taxon>Sordariomycetes</taxon>
        <taxon>Hypocreomycetidae</taxon>
        <taxon>Hypocreales</taxon>
        <taxon>Cordycipitaceae</taxon>
        <taxon>Beauveria</taxon>
    </lineage>
</organism>
<dbReference type="InterPro" id="IPR024079">
    <property type="entry name" value="MetalloPept_cat_dom_sf"/>
</dbReference>
<dbReference type="AlphaFoldDB" id="A0A2N6NML5"/>
<evidence type="ECO:0000256" key="1">
    <source>
        <dbReference type="SAM" id="SignalP"/>
    </source>
</evidence>
<evidence type="ECO:0000313" key="2">
    <source>
        <dbReference type="EMBL" id="PMB68494.1"/>
    </source>
</evidence>